<evidence type="ECO:0000313" key="7">
    <source>
        <dbReference type="Proteomes" id="UP000733379"/>
    </source>
</evidence>
<organism evidence="6 7">
    <name type="scientific">Nocardia albiluteola</name>
    <dbReference type="NCBI Taxonomy" id="2842303"/>
    <lineage>
        <taxon>Bacteria</taxon>
        <taxon>Bacillati</taxon>
        <taxon>Actinomycetota</taxon>
        <taxon>Actinomycetes</taxon>
        <taxon>Mycobacteriales</taxon>
        <taxon>Nocardiaceae</taxon>
        <taxon>Nocardia</taxon>
    </lineage>
</organism>
<dbReference type="PANTHER" id="PTHR43004">
    <property type="entry name" value="TRK SYSTEM POTASSIUM UPTAKE PROTEIN"/>
    <property type="match status" value="1"/>
</dbReference>
<evidence type="ECO:0000256" key="4">
    <source>
        <dbReference type="ARBA" id="ARBA00022827"/>
    </source>
</evidence>
<dbReference type="Proteomes" id="UP000733379">
    <property type="component" value="Unassembled WGS sequence"/>
</dbReference>
<dbReference type="Pfam" id="PF21274">
    <property type="entry name" value="Rng_hyd_C"/>
    <property type="match status" value="1"/>
</dbReference>
<dbReference type="PRINTS" id="PR00420">
    <property type="entry name" value="RNGMNOXGNASE"/>
</dbReference>
<dbReference type="SUPFAM" id="SSF51905">
    <property type="entry name" value="FAD/NAD(P)-binding domain"/>
    <property type="match status" value="1"/>
</dbReference>
<dbReference type="InterPro" id="IPR036188">
    <property type="entry name" value="FAD/NAD-bd_sf"/>
</dbReference>
<protein>
    <submittedName>
        <fullName evidence="6">FAD-dependent monooxygenase</fullName>
    </submittedName>
</protein>
<comment type="cofactor">
    <cofactor evidence="1">
        <name>FAD</name>
        <dbReference type="ChEBI" id="CHEBI:57692"/>
    </cofactor>
</comment>
<proteinExistence type="inferred from homology"/>
<evidence type="ECO:0000256" key="2">
    <source>
        <dbReference type="ARBA" id="ARBA00007801"/>
    </source>
</evidence>
<dbReference type="InterPro" id="IPR002938">
    <property type="entry name" value="FAD-bd"/>
</dbReference>
<accession>A0ABS6APZ2</accession>
<dbReference type="SUPFAM" id="SSF52833">
    <property type="entry name" value="Thioredoxin-like"/>
    <property type="match status" value="1"/>
</dbReference>
<reference evidence="6 7" key="1">
    <citation type="submission" date="2021-06" db="EMBL/GenBank/DDBJ databases">
        <title>Actinomycetes sequencing.</title>
        <authorList>
            <person name="Shan Q."/>
        </authorList>
    </citation>
    <scope>NUCLEOTIDE SEQUENCE [LARGE SCALE GENOMIC DNA]</scope>
    <source>
        <strain evidence="6 7">NEAU-G5</strain>
    </source>
</reference>
<keyword evidence="3" id="KW-0285">Flavoprotein</keyword>
<dbReference type="NCBIfam" id="NF004832">
    <property type="entry name" value="PRK06184.1"/>
    <property type="match status" value="1"/>
</dbReference>
<sequence>MECTEVLVIGAGPVGLLLGCELARRGVAVRVIDKKPGTVPTGARGRALSARSLEVLDDVGVVDRIYARGKTNPKARLYDGDTLVREVDPRSNAANLPTPNSPHRCSFVELPQQSTEDILAEHLELLGVRVEFDCELIDLDQSRDQVTATVRVDGVNRQVRAAYAVGCDGGGSRTRKLAGISFPGQTDTADTFVTGCAIIDGLDPDYLHIWANGVLLTWQPDLGRWVFFGPITPDGDGGITPFPADALRRVFDEQCGLPGITFRETSQTSIWRPNIRMATHYRKGRVFLAGDAAHIHPPTGGQGMNTGLQDAYNLGWKLAHTLRGAPEALLDTYEAERLPVAREVLATTSQRFDSVTRTSDPRERLRTASNTLSATDIFADTTQLSITYRHGPLARDLDDTVGIRAGDRAPDAPGLRCGDRSTRLFDLFRGPHLTLLHFGTHIQTAPATGDLVRALTIVPRGEAAPANGGVFVDSGNHAHHAYRITTPATILVRPDGYIALTGAGYDETAIADYLHLVVPR</sequence>
<gene>
    <name evidence="6" type="ORF">KO481_00865</name>
</gene>
<dbReference type="EMBL" id="JAHKNI010000001">
    <property type="protein sequence ID" value="MBU3060080.1"/>
    <property type="molecule type" value="Genomic_DNA"/>
</dbReference>
<dbReference type="InterPro" id="IPR036249">
    <property type="entry name" value="Thioredoxin-like_sf"/>
</dbReference>
<dbReference type="Gene3D" id="3.40.30.120">
    <property type="match status" value="1"/>
</dbReference>
<name>A0ABS6APZ2_9NOCA</name>
<keyword evidence="6" id="KW-0503">Monooxygenase</keyword>
<keyword evidence="6" id="KW-0560">Oxidoreductase</keyword>
<evidence type="ECO:0000256" key="3">
    <source>
        <dbReference type="ARBA" id="ARBA00022630"/>
    </source>
</evidence>
<dbReference type="GO" id="GO:0004497">
    <property type="term" value="F:monooxygenase activity"/>
    <property type="evidence" value="ECO:0007669"/>
    <property type="project" value="UniProtKB-KW"/>
</dbReference>
<dbReference type="PANTHER" id="PTHR43004:SF19">
    <property type="entry name" value="BINDING MONOOXYGENASE, PUTATIVE (JCVI)-RELATED"/>
    <property type="match status" value="1"/>
</dbReference>
<evidence type="ECO:0000313" key="6">
    <source>
        <dbReference type="EMBL" id="MBU3060080.1"/>
    </source>
</evidence>
<dbReference type="Gene3D" id="3.30.70.2450">
    <property type="match status" value="1"/>
</dbReference>
<evidence type="ECO:0000259" key="5">
    <source>
        <dbReference type="Pfam" id="PF01494"/>
    </source>
</evidence>
<keyword evidence="7" id="KW-1185">Reference proteome</keyword>
<evidence type="ECO:0000256" key="1">
    <source>
        <dbReference type="ARBA" id="ARBA00001974"/>
    </source>
</evidence>
<comment type="similarity">
    <text evidence="2">Belongs to the PheA/TfdB FAD monooxygenase family.</text>
</comment>
<comment type="caution">
    <text evidence="6">The sequence shown here is derived from an EMBL/GenBank/DDBJ whole genome shotgun (WGS) entry which is preliminary data.</text>
</comment>
<dbReference type="Gene3D" id="3.50.50.60">
    <property type="entry name" value="FAD/NAD(P)-binding domain"/>
    <property type="match status" value="1"/>
</dbReference>
<feature type="domain" description="FAD-binding" evidence="5">
    <location>
        <begin position="4"/>
        <end position="346"/>
    </location>
</feature>
<dbReference type="Pfam" id="PF01494">
    <property type="entry name" value="FAD_binding_3"/>
    <property type="match status" value="1"/>
</dbReference>
<dbReference type="InterPro" id="IPR050641">
    <property type="entry name" value="RIFMO-like"/>
</dbReference>
<keyword evidence="4" id="KW-0274">FAD</keyword>